<feature type="transmembrane region" description="Helical" evidence="2">
    <location>
        <begin position="12"/>
        <end position="30"/>
    </location>
</feature>
<dbReference type="STRING" id="1093900.A0A507AQ41"/>
<evidence type="ECO:0000256" key="1">
    <source>
        <dbReference type="SAM" id="MobiDB-lite"/>
    </source>
</evidence>
<dbReference type="AlphaFoldDB" id="A0A507AQ41"/>
<evidence type="ECO:0000313" key="4">
    <source>
        <dbReference type="Proteomes" id="UP000319257"/>
    </source>
</evidence>
<keyword evidence="4" id="KW-1185">Reference proteome</keyword>
<gene>
    <name evidence="3" type="ORF">E0L32_011123</name>
</gene>
<evidence type="ECO:0000313" key="3">
    <source>
        <dbReference type="EMBL" id="TPX06978.1"/>
    </source>
</evidence>
<dbReference type="RefSeq" id="XP_030988689.1">
    <property type="nucleotide sequence ID" value="XM_031133818.1"/>
</dbReference>
<keyword evidence="2" id="KW-1133">Transmembrane helix</keyword>
<organism evidence="3 4">
    <name type="scientific">Thyridium curvatum</name>
    <dbReference type="NCBI Taxonomy" id="1093900"/>
    <lineage>
        <taxon>Eukaryota</taxon>
        <taxon>Fungi</taxon>
        <taxon>Dikarya</taxon>
        <taxon>Ascomycota</taxon>
        <taxon>Pezizomycotina</taxon>
        <taxon>Sordariomycetes</taxon>
        <taxon>Sordariomycetidae</taxon>
        <taxon>Thyridiales</taxon>
        <taxon>Thyridiaceae</taxon>
        <taxon>Thyridium</taxon>
    </lineage>
</organism>
<proteinExistence type="predicted"/>
<dbReference type="GeneID" id="41978570"/>
<keyword evidence="2" id="KW-0472">Membrane</keyword>
<name>A0A507AQ41_9PEZI</name>
<dbReference type="InParanoid" id="A0A507AQ41"/>
<comment type="caution">
    <text evidence="3">The sequence shown here is derived from an EMBL/GenBank/DDBJ whole genome shotgun (WGS) entry which is preliminary data.</text>
</comment>
<feature type="region of interest" description="Disordered" evidence="1">
    <location>
        <begin position="178"/>
        <end position="214"/>
    </location>
</feature>
<feature type="compositionally biased region" description="Low complexity" evidence="1">
    <location>
        <begin position="183"/>
        <end position="194"/>
    </location>
</feature>
<dbReference type="OrthoDB" id="4225201at2759"/>
<accession>A0A507AQ41</accession>
<reference evidence="3 4" key="1">
    <citation type="submission" date="2019-06" db="EMBL/GenBank/DDBJ databases">
        <title>Draft genome sequence of the filamentous fungus Phialemoniopsis curvata isolated from diesel fuel.</title>
        <authorList>
            <person name="Varaljay V.A."/>
            <person name="Lyon W.J."/>
            <person name="Crouch A.L."/>
            <person name="Drake C.E."/>
            <person name="Hollomon J.M."/>
            <person name="Nadeau L.J."/>
            <person name="Nunn H.S."/>
            <person name="Stevenson B.S."/>
            <person name="Bojanowski C.L."/>
            <person name="Crookes-Goodson W.J."/>
        </authorList>
    </citation>
    <scope>NUCLEOTIDE SEQUENCE [LARGE SCALE GENOMIC DNA]</scope>
    <source>
        <strain evidence="3 4">D216</strain>
    </source>
</reference>
<evidence type="ECO:0000256" key="2">
    <source>
        <dbReference type="SAM" id="Phobius"/>
    </source>
</evidence>
<dbReference type="EMBL" id="SKBQ01000098">
    <property type="protein sequence ID" value="TPX06978.1"/>
    <property type="molecule type" value="Genomic_DNA"/>
</dbReference>
<sequence length="214" mass="23795">MAKIMGAIRPSLPVLLVSIGLLIIAFHIAIRRSGCMASRVKAIRKRLALRRQEKRERRLKKALNRVARRLARRSARKERVARFKCLLSRLAFWRRDASAEQQDEEKAPCLREEPQQTSSMADEIAEFRAAVSIVDDMVSDQESKSRQSKPAASERSGTATSSAFVEYVLNDEDLLPTYEATQSVSDGSSADGGVYTPGTSSSTASADEAYDEKR</sequence>
<protein>
    <submittedName>
        <fullName evidence="3">Uncharacterized protein</fullName>
    </submittedName>
</protein>
<feature type="region of interest" description="Disordered" evidence="1">
    <location>
        <begin position="138"/>
        <end position="160"/>
    </location>
</feature>
<keyword evidence="2" id="KW-0812">Transmembrane</keyword>
<dbReference type="Proteomes" id="UP000319257">
    <property type="component" value="Unassembled WGS sequence"/>
</dbReference>